<dbReference type="InterPro" id="IPR018656">
    <property type="entry name" value="DUF2087"/>
</dbReference>
<proteinExistence type="predicted"/>
<dbReference type="CDD" id="cd10451">
    <property type="entry name" value="GIY-YIG_LuxR_like"/>
    <property type="match status" value="1"/>
</dbReference>
<organism evidence="3 4">
    <name type="scientific">Paenibacillus oryzae</name>
    <dbReference type="NCBI Taxonomy" id="1844972"/>
    <lineage>
        <taxon>Bacteria</taxon>
        <taxon>Bacillati</taxon>
        <taxon>Bacillota</taxon>
        <taxon>Bacilli</taxon>
        <taxon>Bacillales</taxon>
        <taxon>Paenibacillaceae</taxon>
        <taxon>Paenibacillus</taxon>
    </lineage>
</organism>
<dbReference type="Gene3D" id="3.40.1440.10">
    <property type="entry name" value="GIY-YIG endonuclease"/>
    <property type="match status" value="1"/>
</dbReference>
<evidence type="ECO:0000313" key="3">
    <source>
        <dbReference type="EMBL" id="OBR64300.1"/>
    </source>
</evidence>
<name>A0A1A5YFX4_9BACL</name>
<gene>
    <name evidence="3" type="ORF">A7K91_12325</name>
</gene>
<evidence type="ECO:0000313" key="4">
    <source>
        <dbReference type="Proteomes" id="UP000092024"/>
    </source>
</evidence>
<dbReference type="Proteomes" id="UP000092024">
    <property type="component" value="Unassembled WGS sequence"/>
</dbReference>
<reference evidence="3 4" key="1">
    <citation type="submission" date="2016-05" db="EMBL/GenBank/DDBJ databases">
        <title>Paenibacillus oryzae. sp. nov., isolated from the rice root.</title>
        <authorList>
            <person name="Zhang J."/>
            <person name="Zhang X."/>
        </authorList>
    </citation>
    <scope>NUCLEOTIDE SEQUENCE [LARGE SCALE GENOMIC DNA]</scope>
    <source>
        <strain evidence="3 4">1DrF-4</strain>
    </source>
</reference>
<accession>A0A1A5YFX4</accession>
<protein>
    <recommendedName>
        <fullName evidence="2">DUF2087 domain-containing protein</fullName>
    </recommendedName>
</protein>
<evidence type="ECO:0000259" key="2">
    <source>
        <dbReference type="Pfam" id="PF09860"/>
    </source>
</evidence>
<comment type="caution">
    <text evidence="3">The sequence shown here is derived from an EMBL/GenBank/DDBJ whole genome shotgun (WGS) entry which is preliminary data.</text>
</comment>
<dbReference type="EMBL" id="LYPA01000065">
    <property type="protein sequence ID" value="OBR64300.1"/>
    <property type="molecule type" value="Genomic_DNA"/>
</dbReference>
<feature type="domain" description="DUF2087" evidence="2">
    <location>
        <begin position="192"/>
        <end position="260"/>
    </location>
</feature>
<feature type="region of interest" description="Disordered" evidence="1">
    <location>
        <begin position="269"/>
        <end position="300"/>
    </location>
</feature>
<dbReference type="OrthoDB" id="9789954at2"/>
<evidence type="ECO:0000256" key="1">
    <source>
        <dbReference type="SAM" id="MobiDB-lite"/>
    </source>
</evidence>
<dbReference type="AlphaFoldDB" id="A0A1A5YFX4"/>
<dbReference type="InterPro" id="IPR035901">
    <property type="entry name" value="GIY-YIG_endonuc_sf"/>
</dbReference>
<sequence>MFGGAYVETQDLLWTAAPEELKKGVSFEPEKGQYRCLVCGESFMKGEIFKLPELERFLDAEAYASWHLAQVHGSMLEVLLKLDKRATGLTDLQKDLIRQFASGMSDAEIVRQSGSGSASTIRHHRFTLKEKVKQAKMLIAIVELMEQGGSPDLSFVEVHQTATQVDDRYDMTQKEYAEWIKRYFPEGPEGPLSEFPRKEKRKIAVLRHIASFFKDGVRYPEKEVNDLLKVFYKKDYVSLRRYLIEYGYLDREEDCSFYWVRQENKGGPAMQSKDVKKRTDDGEIAGKPIPAGVKPSKEERKQLTAQYQERKREMGVYQIKNNVNGRVFIESSTNLSGVWNKERFTLDHGSHKNKELQREWNEFGGGQFSYLILETVKTKDDIRYDYRDVTGEEVIDPANVVRQYKKEADRLKKQWLDKLQPYGEQGYH</sequence>
<keyword evidence="4" id="KW-1185">Reference proteome</keyword>
<dbReference type="SUPFAM" id="SSF82771">
    <property type="entry name" value="GIY-YIG endonuclease"/>
    <property type="match status" value="1"/>
</dbReference>
<dbReference type="Pfam" id="PF09860">
    <property type="entry name" value="DUF2087"/>
    <property type="match status" value="1"/>
</dbReference>
<dbReference type="STRING" id="1844972.A7K91_12325"/>